<reference evidence="4 5" key="2">
    <citation type="journal article" date="2009" name="Stand. Genomic Sci.">
        <title>Complete genome sequence of Staphylothermus marinus Stetter and Fiala 1986 type strain F1.</title>
        <authorList>
            <person name="Anderson I.J."/>
            <person name="Sun H."/>
            <person name="Lapidus A."/>
            <person name="Copeland A."/>
            <person name="Glavina Del Rio T."/>
            <person name="Tice H."/>
            <person name="Dalin E."/>
            <person name="Lucas S."/>
            <person name="Barry K."/>
            <person name="Land M."/>
            <person name="Richardson P."/>
            <person name="Huber H."/>
            <person name="Kyrpides N.C."/>
        </authorList>
    </citation>
    <scope>NUCLEOTIDE SEQUENCE [LARGE SCALE GENOMIC DNA]</scope>
    <source>
        <strain evidence="5">ATCC 43588 / DSM 3639 / JCM 9404 / F1</strain>
    </source>
</reference>
<reference evidence="5" key="1">
    <citation type="journal article" date="2009" name="BMC Genomics">
        <title>The complete genome sequence of Staphylothermus marinus reveals differences in sulfur metabolism among heterotrophic Crenarchaeota.</title>
        <authorList>
            <person name="Anderson I.J."/>
            <person name="Dharmarajan L."/>
            <person name="Rodriguez J."/>
            <person name="Hooper S."/>
            <person name="Porat I."/>
            <person name="Ulrich L.E."/>
            <person name="Elkins J.G."/>
            <person name="Mavromatis K."/>
            <person name="Sun H."/>
            <person name="Land M."/>
            <person name="Lapidus A."/>
            <person name="Lucas S."/>
            <person name="Barry K."/>
            <person name="Huber H."/>
            <person name="Zhulin I.B."/>
            <person name="Whitman W.B."/>
            <person name="Mukhopadhyay B."/>
            <person name="Woese C."/>
            <person name="Bristow J."/>
            <person name="Kyrpides N."/>
        </authorList>
    </citation>
    <scope>NUCLEOTIDE SEQUENCE [LARGE SCALE GENOMIC DNA]</scope>
    <source>
        <strain evidence="5">ATCC 43588 / DSM 3639 / JCM 9404 / F1</strain>
    </source>
</reference>
<dbReference type="PIRSF" id="PIRSF016495">
    <property type="entry name" value="UCP016495"/>
    <property type="match status" value="1"/>
</dbReference>
<gene>
    <name evidence="4" type="ordered locus">Smar_0893</name>
</gene>
<dbReference type="GeneID" id="4906640"/>
<dbReference type="RefSeq" id="WP_011839184.1">
    <property type="nucleotide sequence ID" value="NC_009033.1"/>
</dbReference>
<keyword evidence="1" id="KW-0812">Transmembrane</keyword>
<dbReference type="eggNOG" id="arCOG04181">
    <property type="taxonomic scope" value="Archaea"/>
</dbReference>
<dbReference type="EMBL" id="CP000575">
    <property type="protein sequence ID" value="ABN69993.1"/>
    <property type="molecule type" value="Genomic_DNA"/>
</dbReference>
<evidence type="ECO:0000256" key="1">
    <source>
        <dbReference type="SAM" id="Phobius"/>
    </source>
</evidence>
<evidence type="ECO:0008006" key="6">
    <source>
        <dbReference type="Google" id="ProtNLM"/>
    </source>
</evidence>
<evidence type="ECO:0000259" key="3">
    <source>
        <dbReference type="Pfam" id="PF23542"/>
    </source>
</evidence>
<sequence>MPDTDWGTLITQLIWLLFFIMIFTGANQKIQMKLWSIDIRNKLSIIKRYIDEDHARIENILKNLGVQTPSVLIKRANNFFTIDPVTIEPTDIIKRMEHLIRTSDKSFRKLVSLYLPNLDKHERSLVETSISILSTLNLIYKVIKHYLISSEKENNWVLLMQLELIMPQIMKLVETYHEALDPFTTGKPIGDGAGPLIAHRIIEDGRVVSKKVVEDTSITEVWLDDRRIFVIKAEGPGSNVGRPGYILAKLVDELRGSVDLIITIDAALKLESEERGEIAEGVGAAIGDPGPEKIAIERAATKYGIPLRALVVKMDLGDAIYTMKKDIYEACERAYEYVRKLVKELTTPKSTIIIAGIGNTMGVPG</sequence>
<keyword evidence="1" id="KW-0472">Membrane</keyword>
<dbReference type="InterPro" id="IPR009995">
    <property type="entry name" value="DUF1512"/>
</dbReference>
<dbReference type="Pfam" id="PF23542">
    <property type="entry name" value="DUF1512_C"/>
    <property type="match status" value="1"/>
</dbReference>
<dbReference type="Pfam" id="PF07431">
    <property type="entry name" value="DUF1512"/>
    <property type="match status" value="1"/>
</dbReference>
<feature type="transmembrane region" description="Helical" evidence="1">
    <location>
        <begin position="6"/>
        <end position="26"/>
    </location>
</feature>
<dbReference type="OrthoDB" id="15121at2157"/>
<name>A3DMY3_STAMF</name>
<accession>A3DMY3</accession>
<dbReference type="Proteomes" id="UP000000254">
    <property type="component" value="Chromosome"/>
</dbReference>
<dbReference type="AlphaFoldDB" id="A3DMY3"/>
<dbReference type="HOGENOM" id="CLU_062565_0_0_2"/>
<evidence type="ECO:0000313" key="5">
    <source>
        <dbReference type="Proteomes" id="UP000000254"/>
    </source>
</evidence>
<evidence type="ECO:0000259" key="2">
    <source>
        <dbReference type="Pfam" id="PF07431"/>
    </source>
</evidence>
<dbReference type="InterPro" id="IPR056461">
    <property type="entry name" value="DUF1512_C"/>
</dbReference>
<proteinExistence type="predicted"/>
<dbReference type="InterPro" id="IPR056460">
    <property type="entry name" value="DUF1512_N"/>
</dbReference>
<dbReference type="STRING" id="399550.Smar_0893"/>
<keyword evidence="1" id="KW-1133">Transmembrane helix</keyword>
<keyword evidence="5" id="KW-1185">Reference proteome</keyword>
<organism evidence="4 5">
    <name type="scientific">Staphylothermus marinus (strain ATCC 43588 / DSM 3639 / JCM 9404 / F1)</name>
    <dbReference type="NCBI Taxonomy" id="399550"/>
    <lineage>
        <taxon>Archaea</taxon>
        <taxon>Thermoproteota</taxon>
        <taxon>Thermoprotei</taxon>
        <taxon>Desulfurococcales</taxon>
        <taxon>Desulfurococcaceae</taxon>
        <taxon>Staphylothermus</taxon>
    </lineage>
</organism>
<feature type="domain" description="DUF1512" evidence="3">
    <location>
        <begin position="189"/>
        <end position="364"/>
    </location>
</feature>
<feature type="domain" description="DUF1512" evidence="2">
    <location>
        <begin position="9"/>
        <end position="184"/>
    </location>
</feature>
<protein>
    <recommendedName>
        <fullName evidence="6">DUF1512 domain-containing protein</fullName>
    </recommendedName>
</protein>
<dbReference type="KEGG" id="smr:Smar_0893"/>
<evidence type="ECO:0000313" key="4">
    <source>
        <dbReference type="EMBL" id="ABN69993.1"/>
    </source>
</evidence>